<gene>
    <name evidence="2" type="ORF">OTK00_001451</name>
</gene>
<keyword evidence="1" id="KW-0812">Transmembrane</keyword>
<dbReference type="EMBL" id="CP113865">
    <property type="protein sequence ID" value="WAM32992.1"/>
    <property type="molecule type" value="Genomic_DNA"/>
</dbReference>
<keyword evidence="1" id="KW-0472">Membrane</keyword>
<keyword evidence="3" id="KW-1185">Reference proteome</keyword>
<organism evidence="2 3">
    <name type="scientific">Caldicellulosiruptor morganii</name>
    <dbReference type="NCBI Taxonomy" id="1387555"/>
    <lineage>
        <taxon>Bacteria</taxon>
        <taxon>Bacillati</taxon>
        <taxon>Bacillota</taxon>
        <taxon>Bacillota incertae sedis</taxon>
        <taxon>Caldicellulosiruptorales</taxon>
        <taxon>Caldicellulosiruptoraceae</taxon>
        <taxon>Caldicellulosiruptor</taxon>
    </lineage>
</organism>
<keyword evidence="1" id="KW-1133">Transmembrane helix</keyword>
<name>A0ABY7BL26_9FIRM</name>
<evidence type="ECO:0000313" key="3">
    <source>
        <dbReference type="Proteomes" id="UP001164909"/>
    </source>
</evidence>
<evidence type="ECO:0000313" key="2">
    <source>
        <dbReference type="EMBL" id="WAM32992.1"/>
    </source>
</evidence>
<protein>
    <submittedName>
        <fullName evidence="2">Uncharacterized protein</fullName>
    </submittedName>
</protein>
<reference evidence="2" key="1">
    <citation type="submission" date="2022-12" db="EMBL/GenBank/DDBJ databases">
        <authorList>
            <person name="Bing R.G."/>
            <person name="Willard D.J."/>
            <person name="Manesh M.J.H."/>
            <person name="Laemthong T."/>
            <person name="Crosby J.R."/>
            <person name="Kelly R.M."/>
        </authorList>
    </citation>
    <scope>NUCLEOTIDE SEQUENCE</scope>
    <source>
        <strain evidence="2">DSM 8990</strain>
    </source>
</reference>
<proteinExistence type="predicted"/>
<accession>A0ABY7BL26</accession>
<sequence length="45" mass="5306">MKIHQYMVVIPLLTNGFLYLAFKDSFKNTDDNNGSFYKVFIKSKE</sequence>
<dbReference type="Proteomes" id="UP001164909">
    <property type="component" value="Chromosome"/>
</dbReference>
<dbReference type="RefSeq" id="WP_157841021.1">
    <property type="nucleotide sequence ID" value="NZ_CP113865.1"/>
</dbReference>
<evidence type="ECO:0000256" key="1">
    <source>
        <dbReference type="SAM" id="Phobius"/>
    </source>
</evidence>
<feature type="transmembrane region" description="Helical" evidence="1">
    <location>
        <begin position="6"/>
        <end position="22"/>
    </location>
</feature>